<feature type="transmembrane region" description="Helical" evidence="5">
    <location>
        <begin position="51"/>
        <end position="78"/>
    </location>
</feature>
<dbReference type="Proteomes" id="UP000230842">
    <property type="component" value="Unassembled WGS sequence"/>
</dbReference>
<dbReference type="PANTHER" id="PTHR24421">
    <property type="entry name" value="NITRATE/NITRITE SENSOR PROTEIN NARX-RELATED"/>
    <property type="match status" value="1"/>
</dbReference>
<feature type="transmembrane region" description="Helical" evidence="5">
    <location>
        <begin position="111"/>
        <end position="129"/>
    </location>
</feature>
<keyword evidence="3" id="KW-0902">Two-component regulatory system</keyword>
<organism evidence="7 8">
    <name type="scientific">Mumia flava</name>
    <dbReference type="NCBI Taxonomy" id="1348852"/>
    <lineage>
        <taxon>Bacteria</taxon>
        <taxon>Bacillati</taxon>
        <taxon>Actinomycetota</taxon>
        <taxon>Actinomycetes</taxon>
        <taxon>Propionibacteriales</taxon>
        <taxon>Nocardioidaceae</taxon>
        <taxon>Mumia</taxon>
    </lineage>
</organism>
<dbReference type="InterPro" id="IPR036259">
    <property type="entry name" value="MFS_trans_sf"/>
</dbReference>
<feature type="transmembrane region" description="Helical" evidence="5">
    <location>
        <begin position="205"/>
        <end position="227"/>
    </location>
</feature>
<dbReference type="PANTHER" id="PTHR24421:SF61">
    <property type="entry name" value="OXYGEN SENSOR HISTIDINE KINASE NREB"/>
    <property type="match status" value="1"/>
</dbReference>
<evidence type="ECO:0000256" key="4">
    <source>
        <dbReference type="SAM" id="MobiDB-lite"/>
    </source>
</evidence>
<dbReference type="GO" id="GO:0016301">
    <property type="term" value="F:kinase activity"/>
    <property type="evidence" value="ECO:0007669"/>
    <property type="project" value="UniProtKB-KW"/>
</dbReference>
<keyword evidence="2 7" id="KW-0418">Kinase</keyword>
<gene>
    <name evidence="7" type="ORF">CLV56_2673</name>
</gene>
<dbReference type="AlphaFoldDB" id="A0A2M9BKE5"/>
<dbReference type="InterPro" id="IPR050482">
    <property type="entry name" value="Sensor_HK_TwoCompSys"/>
</dbReference>
<dbReference type="EMBL" id="PGEZ01000001">
    <property type="protein sequence ID" value="PJJ58422.1"/>
    <property type="molecule type" value="Genomic_DNA"/>
</dbReference>
<evidence type="ECO:0000256" key="5">
    <source>
        <dbReference type="SAM" id="Phobius"/>
    </source>
</evidence>
<keyword evidence="5" id="KW-0812">Transmembrane</keyword>
<dbReference type="InterPro" id="IPR036890">
    <property type="entry name" value="HATPase_C_sf"/>
</dbReference>
<dbReference type="Pfam" id="PF04024">
    <property type="entry name" value="PspC"/>
    <property type="match status" value="1"/>
</dbReference>
<evidence type="ECO:0000256" key="1">
    <source>
        <dbReference type="ARBA" id="ARBA00022679"/>
    </source>
</evidence>
<dbReference type="SUPFAM" id="SSF103473">
    <property type="entry name" value="MFS general substrate transporter"/>
    <property type="match status" value="1"/>
</dbReference>
<dbReference type="GO" id="GO:0000160">
    <property type="term" value="P:phosphorelay signal transduction system"/>
    <property type="evidence" value="ECO:0007669"/>
    <property type="project" value="UniProtKB-KW"/>
</dbReference>
<proteinExistence type="predicted"/>
<evidence type="ECO:0000313" key="8">
    <source>
        <dbReference type="Proteomes" id="UP000230842"/>
    </source>
</evidence>
<dbReference type="InterPro" id="IPR007168">
    <property type="entry name" value="Phageshock_PspC_N"/>
</dbReference>
<evidence type="ECO:0000259" key="6">
    <source>
        <dbReference type="SMART" id="SM00387"/>
    </source>
</evidence>
<evidence type="ECO:0000313" key="7">
    <source>
        <dbReference type="EMBL" id="PJJ58422.1"/>
    </source>
</evidence>
<evidence type="ECO:0000256" key="3">
    <source>
        <dbReference type="ARBA" id="ARBA00023012"/>
    </source>
</evidence>
<protein>
    <submittedName>
        <fullName evidence="7">Signal transduction histidine kinase</fullName>
    </submittedName>
</protein>
<sequence length="486" mass="51906">MTIDDVTATPAPGPAPTTAPSATPKLVRSPQPRVLGGVAQGLADHLGVPVLWVRLVFVITTLFQLAGVLAYLGFWIFVPLGDRAEAPGLESARRRGLRTESDGRSPSSRDTLQTVALVVIGLGVAWFVWAGSGALAGVLLPLMLGIAGVALIWRQADDRSLQRWVSTTSGWSAMARIVAGGLLVLVGYGVLVAQLGGLSSATQLLAAFVLALLGAALILGPWIVRLVSDLDSERRERVRSQERADVAAHLHDSVLQTLALLQKNASDPSLVATLARRQERELRDWLYGEPPPAEASLRSALGADAADVEATYRVPIEVVGVGDVESSPDVEALRAAAREAMTNAAKHSGADRIDVYVEVGGAEAEVFVRDRGRGFDPEAIPEDRLGIRRSLVERMERHGGRAVVRSGVGEGTEVRLVLPLEGSAEGSRSFAPLTPRPAEDEAPVVESERSEDRDRMDGEAPVVESERSEDRDRTGEDRDPNEGEAR</sequence>
<keyword evidence="1" id="KW-0808">Transferase</keyword>
<feature type="region of interest" description="Disordered" evidence="4">
    <location>
        <begin position="425"/>
        <end position="486"/>
    </location>
</feature>
<dbReference type="InterPro" id="IPR003594">
    <property type="entry name" value="HATPase_dom"/>
</dbReference>
<dbReference type="CDD" id="cd16917">
    <property type="entry name" value="HATPase_UhpB-NarQ-NarX-like"/>
    <property type="match status" value="1"/>
</dbReference>
<feature type="region of interest" description="Disordered" evidence="4">
    <location>
        <begin position="1"/>
        <end position="27"/>
    </location>
</feature>
<keyword evidence="5" id="KW-0472">Membrane</keyword>
<dbReference type="SMART" id="SM00387">
    <property type="entry name" value="HATPase_c"/>
    <property type="match status" value="1"/>
</dbReference>
<dbReference type="SUPFAM" id="SSF55874">
    <property type="entry name" value="ATPase domain of HSP90 chaperone/DNA topoisomerase II/histidine kinase"/>
    <property type="match status" value="1"/>
</dbReference>
<accession>A0A2M9BKE5</accession>
<name>A0A2M9BKE5_9ACTN</name>
<feature type="domain" description="Histidine kinase/HSP90-like ATPase" evidence="6">
    <location>
        <begin position="328"/>
        <end position="422"/>
    </location>
</feature>
<comment type="caution">
    <text evidence="7">The sequence shown here is derived from an EMBL/GenBank/DDBJ whole genome shotgun (WGS) entry which is preliminary data.</text>
</comment>
<feature type="compositionally biased region" description="Basic and acidic residues" evidence="4">
    <location>
        <begin position="446"/>
        <end position="486"/>
    </location>
</feature>
<evidence type="ECO:0000256" key="2">
    <source>
        <dbReference type="ARBA" id="ARBA00022777"/>
    </source>
</evidence>
<feature type="transmembrane region" description="Helical" evidence="5">
    <location>
        <begin position="173"/>
        <end position="193"/>
    </location>
</feature>
<dbReference type="Gene3D" id="3.30.565.10">
    <property type="entry name" value="Histidine kinase-like ATPase, C-terminal domain"/>
    <property type="match status" value="1"/>
</dbReference>
<keyword evidence="8" id="KW-1185">Reference proteome</keyword>
<keyword evidence="5" id="KW-1133">Transmembrane helix</keyword>
<reference evidence="7 8" key="1">
    <citation type="submission" date="2017-11" db="EMBL/GenBank/DDBJ databases">
        <title>Genomic Encyclopedia of Archaeal and Bacterial Type Strains, Phase II (KMG-II): From Individual Species to Whole Genera.</title>
        <authorList>
            <person name="Goeker M."/>
        </authorList>
    </citation>
    <scope>NUCLEOTIDE SEQUENCE [LARGE SCALE GENOMIC DNA]</scope>
    <source>
        <strain evidence="7 8">DSM 27763</strain>
    </source>
</reference>
<dbReference type="Pfam" id="PF02518">
    <property type="entry name" value="HATPase_c"/>
    <property type="match status" value="1"/>
</dbReference>
<feature type="transmembrane region" description="Helical" evidence="5">
    <location>
        <begin position="135"/>
        <end position="153"/>
    </location>
</feature>